<protein>
    <recommendedName>
        <fullName evidence="7">Large ribosomal subunit protein mL46</fullName>
    </recommendedName>
</protein>
<dbReference type="CDD" id="cd04661">
    <property type="entry name" value="NUDIX_MRP_L46"/>
    <property type="match status" value="1"/>
</dbReference>
<dbReference type="AlphaFoldDB" id="A0A1X2IZ54"/>
<keyword evidence="3" id="KW-0809">Transit peptide</keyword>
<accession>A0A1X2IZ54</accession>
<keyword evidence="11" id="KW-1185">Reference proteome</keyword>
<proteinExistence type="inferred from homology"/>
<evidence type="ECO:0000256" key="1">
    <source>
        <dbReference type="ARBA" id="ARBA00004173"/>
    </source>
</evidence>
<evidence type="ECO:0000256" key="5">
    <source>
        <dbReference type="ARBA" id="ARBA00023128"/>
    </source>
</evidence>
<dbReference type="STRING" id="90262.A0A1X2IZ54"/>
<evidence type="ECO:0000256" key="2">
    <source>
        <dbReference type="ARBA" id="ARBA00009070"/>
    </source>
</evidence>
<evidence type="ECO:0000259" key="9">
    <source>
        <dbReference type="Pfam" id="PF11788"/>
    </source>
</evidence>
<evidence type="ECO:0000256" key="6">
    <source>
        <dbReference type="ARBA" id="ARBA00023274"/>
    </source>
</evidence>
<evidence type="ECO:0000256" key="7">
    <source>
        <dbReference type="ARBA" id="ARBA00035190"/>
    </source>
</evidence>
<dbReference type="GO" id="GO:0003735">
    <property type="term" value="F:structural constituent of ribosome"/>
    <property type="evidence" value="ECO:0007669"/>
    <property type="project" value="InterPro"/>
</dbReference>
<evidence type="ECO:0000259" key="8">
    <source>
        <dbReference type="Pfam" id="PF00293"/>
    </source>
</evidence>
<dbReference type="GO" id="GO:0005762">
    <property type="term" value="C:mitochondrial large ribosomal subunit"/>
    <property type="evidence" value="ECO:0007669"/>
    <property type="project" value="TreeGrafter"/>
</dbReference>
<dbReference type="InterPro" id="IPR000086">
    <property type="entry name" value="NUDIX_hydrolase_dom"/>
</dbReference>
<dbReference type="GO" id="GO:0005743">
    <property type="term" value="C:mitochondrial inner membrane"/>
    <property type="evidence" value="ECO:0007669"/>
    <property type="project" value="UniProtKB-ARBA"/>
</dbReference>
<dbReference type="InterPro" id="IPR033650">
    <property type="entry name" value="Ribosomal_mL46_NUDIX"/>
</dbReference>
<evidence type="ECO:0000313" key="11">
    <source>
        <dbReference type="Proteomes" id="UP000193560"/>
    </source>
</evidence>
<evidence type="ECO:0000256" key="3">
    <source>
        <dbReference type="ARBA" id="ARBA00022946"/>
    </source>
</evidence>
<evidence type="ECO:0000256" key="4">
    <source>
        <dbReference type="ARBA" id="ARBA00022980"/>
    </source>
</evidence>
<comment type="similarity">
    <text evidence="2">Belongs to the mitochondrion-specific ribosomal protein mL46 family.</text>
</comment>
<keyword evidence="4 10" id="KW-0689">Ribosomal protein</keyword>
<sequence length="238" mass="27661">MIKNSRIAASVILTRAPQITRDATPFEQAYFDYKEKNERSSSAVFPQDFYFKKGSVAERRWKEDVQARDAAMKDASVSLTDAVQQRQENTTTGTPIQILDRTTQSDKENDIKKLDRALQRNLYLIVKQHNQWQFPQTDLQANEYLHEAAERHLQESCGKDMDVWFVGRQPITYFKQSPSRKEDTEGLKIFFMKARMYAGQAKPNNKDVSDFAWLTKDELASYFSPEYYKAVKDSLSDL</sequence>
<reference evidence="10 11" key="1">
    <citation type="submission" date="2016-07" db="EMBL/GenBank/DDBJ databases">
        <title>Pervasive Adenine N6-methylation of Active Genes in Fungi.</title>
        <authorList>
            <consortium name="DOE Joint Genome Institute"/>
            <person name="Mondo S.J."/>
            <person name="Dannebaum R.O."/>
            <person name="Kuo R.C."/>
            <person name="Labutti K."/>
            <person name="Haridas S."/>
            <person name="Kuo A."/>
            <person name="Salamov A."/>
            <person name="Ahrendt S.R."/>
            <person name="Lipzen A."/>
            <person name="Sullivan W."/>
            <person name="Andreopoulos W.B."/>
            <person name="Clum A."/>
            <person name="Lindquist E."/>
            <person name="Daum C."/>
            <person name="Ramamoorthy G.K."/>
            <person name="Gryganskyi A."/>
            <person name="Culley D."/>
            <person name="Magnuson J.K."/>
            <person name="James T.Y."/>
            <person name="O'Malley M.A."/>
            <person name="Stajich J.E."/>
            <person name="Spatafora J.W."/>
            <person name="Visel A."/>
            <person name="Grigoriev I.V."/>
        </authorList>
    </citation>
    <scope>NUCLEOTIDE SEQUENCE [LARGE SCALE GENOMIC DNA]</scope>
    <source>
        <strain evidence="10 11">NRRL 1336</strain>
    </source>
</reference>
<evidence type="ECO:0000313" key="10">
    <source>
        <dbReference type="EMBL" id="ORZ24606.1"/>
    </source>
</evidence>
<dbReference type="PANTHER" id="PTHR13124">
    <property type="entry name" value="39S RIBOSOMAL PROTEIN L46, MITOCHONDRIAL PRECURSOR-RELATED"/>
    <property type="match status" value="1"/>
</dbReference>
<dbReference type="OrthoDB" id="414075at2759"/>
<gene>
    <name evidence="10" type="ORF">BCR42DRAFT_458472</name>
</gene>
<feature type="domain" description="Nudix hydrolase" evidence="8">
    <location>
        <begin position="124"/>
        <end position="229"/>
    </location>
</feature>
<comment type="subcellular location">
    <subcellularLocation>
        <location evidence="1">Mitochondrion</location>
    </subcellularLocation>
</comment>
<dbReference type="InterPro" id="IPR040008">
    <property type="entry name" value="Ribosomal_mL46"/>
</dbReference>
<dbReference type="Pfam" id="PF00293">
    <property type="entry name" value="NUDIX"/>
    <property type="match status" value="1"/>
</dbReference>
<dbReference type="InterPro" id="IPR021757">
    <property type="entry name" value="Ribosomal_mL46_N"/>
</dbReference>
<dbReference type="Gene3D" id="3.90.79.10">
    <property type="entry name" value="Nucleoside Triphosphate Pyrophosphohydrolase"/>
    <property type="match status" value="1"/>
</dbReference>
<dbReference type="Proteomes" id="UP000193560">
    <property type="component" value="Unassembled WGS sequence"/>
</dbReference>
<organism evidence="10 11">
    <name type="scientific">Absidia repens</name>
    <dbReference type="NCBI Taxonomy" id="90262"/>
    <lineage>
        <taxon>Eukaryota</taxon>
        <taxon>Fungi</taxon>
        <taxon>Fungi incertae sedis</taxon>
        <taxon>Mucoromycota</taxon>
        <taxon>Mucoromycotina</taxon>
        <taxon>Mucoromycetes</taxon>
        <taxon>Mucorales</taxon>
        <taxon>Cunninghamellaceae</taxon>
        <taxon>Absidia</taxon>
    </lineage>
</organism>
<keyword evidence="5" id="KW-0496">Mitochondrion</keyword>
<dbReference type="InterPro" id="IPR015797">
    <property type="entry name" value="NUDIX_hydrolase-like_dom_sf"/>
</dbReference>
<dbReference type="FunFam" id="3.90.79.10:FF:000018">
    <property type="entry name" value="39S ribosomal protein L46, mitochondrial"/>
    <property type="match status" value="1"/>
</dbReference>
<dbReference type="SUPFAM" id="SSF55811">
    <property type="entry name" value="Nudix"/>
    <property type="match status" value="1"/>
</dbReference>
<comment type="caution">
    <text evidence="10">The sequence shown here is derived from an EMBL/GenBank/DDBJ whole genome shotgun (WGS) entry which is preliminary data.</text>
</comment>
<dbReference type="EMBL" id="MCGE01000002">
    <property type="protein sequence ID" value="ORZ24606.1"/>
    <property type="molecule type" value="Genomic_DNA"/>
</dbReference>
<feature type="domain" description="Large ribosomal subunit protein mL46 N-terminal" evidence="9">
    <location>
        <begin position="6"/>
        <end position="94"/>
    </location>
</feature>
<name>A0A1X2IZ54_9FUNG</name>
<keyword evidence="6" id="KW-0687">Ribonucleoprotein</keyword>
<dbReference type="Pfam" id="PF11788">
    <property type="entry name" value="MRP-L46"/>
    <property type="match status" value="1"/>
</dbReference>
<dbReference type="PANTHER" id="PTHR13124:SF12">
    <property type="entry name" value="LARGE RIBOSOMAL SUBUNIT PROTEIN ML46"/>
    <property type="match status" value="1"/>
</dbReference>